<feature type="domain" description="Transglutaminase-like" evidence="3">
    <location>
        <begin position="283"/>
        <end position="382"/>
    </location>
</feature>
<feature type="transmembrane region" description="Helical" evidence="1">
    <location>
        <begin position="781"/>
        <end position="801"/>
    </location>
</feature>
<dbReference type="InterPro" id="IPR024618">
    <property type="entry name" value="DUF3857"/>
</dbReference>
<comment type="caution">
    <text evidence="5">The sequence shown here is derived from an EMBL/GenBank/DDBJ whole genome shotgun (WGS) entry which is preliminary data.</text>
</comment>
<evidence type="ECO:0000256" key="1">
    <source>
        <dbReference type="SAM" id="Phobius"/>
    </source>
</evidence>
<dbReference type="Gene3D" id="3.10.620.30">
    <property type="match status" value="1"/>
</dbReference>
<dbReference type="InterPro" id="IPR019690">
    <property type="entry name" value="DUF2569"/>
</dbReference>
<reference evidence="5 6" key="1">
    <citation type="submission" date="2019-09" db="EMBL/GenBank/DDBJ databases">
        <authorList>
            <person name="Cao W.R."/>
        </authorList>
    </citation>
    <scope>NUCLEOTIDE SEQUENCE [LARGE SCALE GENOMIC DNA]</scope>
    <source>
        <strain evidence="6">a4</strain>
    </source>
</reference>
<accession>A0A7J5ASC3</accession>
<keyword evidence="1" id="KW-0812">Transmembrane</keyword>
<feature type="domain" description="DUF3857" evidence="4">
    <location>
        <begin position="65"/>
        <end position="227"/>
    </location>
</feature>
<evidence type="ECO:0000313" key="5">
    <source>
        <dbReference type="EMBL" id="KAB1160311.1"/>
    </source>
</evidence>
<dbReference type="EMBL" id="WAAU01000003">
    <property type="protein sequence ID" value="KAB1160311.1"/>
    <property type="molecule type" value="Genomic_DNA"/>
</dbReference>
<feature type="transmembrane region" description="Helical" evidence="1">
    <location>
        <begin position="652"/>
        <end position="674"/>
    </location>
</feature>
<dbReference type="Pfam" id="PF12969">
    <property type="entry name" value="DUF3857"/>
    <property type="match status" value="1"/>
</dbReference>
<proteinExistence type="predicted"/>
<keyword evidence="2" id="KW-0732">Signal</keyword>
<keyword evidence="1" id="KW-0472">Membrane</keyword>
<gene>
    <name evidence="5" type="ORF">F7018_00090</name>
</gene>
<dbReference type="SUPFAM" id="SSF54001">
    <property type="entry name" value="Cysteine proteinases"/>
    <property type="match status" value="1"/>
</dbReference>
<keyword evidence="1" id="KW-1133">Transmembrane helix</keyword>
<evidence type="ECO:0000313" key="6">
    <source>
        <dbReference type="Proteomes" id="UP000467305"/>
    </source>
</evidence>
<protein>
    <submittedName>
        <fullName evidence="5">DUF2569 family protein</fullName>
    </submittedName>
</protein>
<keyword evidence="6" id="KW-1185">Reference proteome</keyword>
<evidence type="ECO:0000259" key="3">
    <source>
        <dbReference type="Pfam" id="PF01841"/>
    </source>
</evidence>
<dbReference type="OrthoDB" id="8595007at2"/>
<dbReference type="InterPro" id="IPR002931">
    <property type="entry name" value="Transglutaminase-like"/>
</dbReference>
<feature type="transmembrane region" description="Helical" evidence="1">
    <location>
        <begin position="695"/>
        <end position="715"/>
    </location>
</feature>
<sequence>MKKRLLFFIALLSNIFLVFTQIQKKAAPSWIEKIDYSINPDINLDDVIQGNLILLYDEQIHIDKKENYFHFATKITENVGIQPASSINITFDPTYQSLVIHSLNIIRDGEVINKLHSSDFQTIRRELNAESYIYDGSISAITNISDVRTGDIIDYSYTIKGFNPIHQNLYSAIFNLSSSIPYGKFFIKIITQKPIEYRLLKTDFKLNQTKKGNSYIYTLNEKNINPFKYEANTPSWYIDSGILNISNYKSWENVINWGINVFKVNKSLSKNLKEKILLINNENKSQGEKISAVLNFIQNDIRYLGLESGIGAYKPFTPNKVFEQRYGDCKDKSLLMVTMLNSMGIEAYPVLVNTYLKGTIKKLLPATENFNHCVVKVIDENKNELWFDPTISNQGGDYKNIVFPDYRYGLVLKKGNKGFDKTPSPSPHAMDVTDTFILDKEGKGATLNISTIYYQSGADYMREYYKNNSINSIKKEYENYYSKYFNNIKSIKNLEYNDDLANNTFTIYENYRIDSLWTPSINKGQIAVNFYPYTISEVISLPTKLDRKTPFALSFPIERNHTIKVYLPEDWKMNQDSYGINSLNISYDLDIYYNKFKNLLTINHSFKTLKDHVTTEEFPEFFSDLQTLDKQMVYNITTTNEGLSNNDKTSLFWLKTFGSLLFFLSVGFSIWLALKIYNYNPVPVIESHFESEKQIGGWLVLIGLGLCLSPFRVLFDLFTNTIYINGDWLTYISSNNLGFNPAIGFLLFLETIINAFLIIYYPLAIILFFKKRSSFPKVHALFLIGFFLFNLIDQLIASYYLNDDVSNSISNDLLRMFISCSLIVPYLLFSDRAKETFVKLKKRE</sequence>
<feature type="signal peptide" evidence="2">
    <location>
        <begin position="1"/>
        <end position="20"/>
    </location>
</feature>
<dbReference type="Proteomes" id="UP000467305">
    <property type="component" value="Unassembled WGS sequence"/>
</dbReference>
<feature type="transmembrane region" description="Helical" evidence="1">
    <location>
        <begin position="743"/>
        <end position="769"/>
    </location>
</feature>
<dbReference type="InterPro" id="IPR038765">
    <property type="entry name" value="Papain-like_cys_pep_sf"/>
</dbReference>
<evidence type="ECO:0000256" key="2">
    <source>
        <dbReference type="SAM" id="SignalP"/>
    </source>
</evidence>
<organism evidence="5 6">
    <name type="scientific">Tenacibaculum aiptasiae</name>
    <dbReference type="NCBI Taxonomy" id="426481"/>
    <lineage>
        <taxon>Bacteria</taxon>
        <taxon>Pseudomonadati</taxon>
        <taxon>Bacteroidota</taxon>
        <taxon>Flavobacteriia</taxon>
        <taxon>Flavobacteriales</taxon>
        <taxon>Flavobacteriaceae</taxon>
        <taxon>Tenacibaculum</taxon>
    </lineage>
</organism>
<dbReference type="Pfam" id="PF01841">
    <property type="entry name" value="Transglut_core"/>
    <property type="match status" value="1"/>
</dbReference>
<dbReference type="Pfam" id="PF10754">
    <property type="entry name" value="DUF2569"/>
    <property type="match status" value="1"/>
</dbReference>
<name>A0A7J5ASC3_9FLAO</name>
<dbReference type="Gene3D" id="2.60.40.3140">
    <property type="match status" value="1"/>
</dbReference>
<evidence type="ECO:0000259" key="4">
    <source>
        <dbReference type="Pfam" id="PF12969"/>
    </source>
</evidence>
<feature type="transmembrane region" description="Helical" evidence="1">
    <location>
        <begin position="813"/>
        <end position="829"/>
    </location>
</feature>
<dbReference type="RefSeq" id="WP_150897940.1">
    <property type="nucleotide sequence ID" value="NZ_WAAU01000003.1"/>
</dbReference>
<feature type="chain" id="PRO_5029655153" evidence="2">
    <location>
        <begin position="21"/>
        <end position="844"/>
    </location>
</feature>
<dbReference type="AlphaFoldDB" id="A0A7J5ASC3"/>